<feature type="region of interest" description="Disordered" evidence="1">
    <location>
        <begin position="418"/>
        <end position="468"/>
    </location>
</feature>
<keyword evidence="3" id="KW-1185">Reference proteome</keyword>
<feature type="compositionally biased region" description="Polar residues" evidence="1">
    <location>
        <begin position="543"/>
        <end position="553"/>
    </location>
</feature>
<evidence type="ECO:0000256" key="1">
    <source>
        <dbReference type="SAM" id="MobiDB-lite"/>
    </source>
</evidence>
<feature type="compositionally biased region" description="Polar residues" evidence="1">
    <location>
        <begin position="445"/>
        <end position="463"/>
    </location>
</feature>
<evidence type="ECO:0000313" key="2">
    <source>
        <dbReference type="EMBL" id="CAH3140664.1"/>
    </source>
</evidence>
<evidence type="ECO:0000313" key="3">
    <source>
        <dbReference type="Proteomes" id="UP001159405"/>
    </source>
</evidence>
<proteinExistence type="predicted"/>
<gene>
    <name evidence="2" type="ORF">PLOB_00041463</name>
</gene>
<feature type="compositionally biased region" description="Polar residues" evidence="1">
    <location>
        <begin position="223"/>
        <end position="237"/>
    </location>
</feature>
<feature type="non-terminal residue" evidence="2">
    <location>
        <position position="1"/>
    </location>
</feature>
<comment type="caution">
    <text evidence="2">The sequence shown here is derived from an EMBL/GenBank/DDBJ whole genome shotgun (WGS) entry which is preliminary data.</text>
</comment>
<dbReference type="Proteomes" id="UP001159405">
    <property type="component" value="Unassembled WGS sequence"/>
</dbReference>
<feature type="region of interest" description="Disordered" evidence="1">
    <location>
        <begin position="276"/>
        <end position="299"/>
    </location>
</feature>
<feature type="region of interest" description="Disordered" evidence="1">
    <location>
        <begin position="482"/>
        <end position="635"/>
    </location>
</feature>
<sequence>IQEYIVPAQRTLAVIYQDPYPFSYNVQRGLTEILNRSFRGSCRDFMDTFMAPTIQLLKRLKAKGFPLTKEGKVIVHLFAPCNHLESGEMFYQVGHTTPGSLVSKFTTYQGNDVIQQPSTVEEKDFPLAFTKAFIEKMRNKAIDMGDQLMRVLLTSKKNGHGDYSILKVEVNSFMPESSTDCECHPPVMETGVPKCDDAFGNWPDQTLTEDEPGRGPGRRLQEDSNGLSCANSSNSSHLPLMPTVKSDQPAAVVGSYSTSNPNPAYPPMMQAVKDDKMTSVPGAQVQEQSFSKSGSSNPSYPPHLPLMQTVKSDQPAAVVGSYSTSNPNPAYPPMMQAVKDDKMTSVPGAHVQEQSFSKSGSSNPSYPPLMQAVNGNPSASSVTKNHTTCGDRSYSNPAYPPVSDAVQNSPTAFGDPGNQITKHLATDNKENPPYPPTIQAVKPNTIFSGSDYQLENPPRTSGESKPAYPDLLHAVRNDTIRNETASSESCRSAEHSLTGDTISPAYPPIRKAVNDEPLPSTSGYNSPNGPGSNPPYPALMTAVQDNIPSSHTASESEECCAISNRSNQPYPPLIQAVQSFPPAPSTDQQPRGSLSSLSVNNLEYSPDTQTSGSIPMSSKRGDRDSSMLVDDSELF</sequence>
<protein>
    <submittedName>
        <fullName evidence="2">Uncharacterized protein</fullName>
    </submittedName>
</protein>
<name>A0ABN8PC38_9CNID</name>
<organism evidence="2 3">
    <name type="scientific">Porites lobata</name>
    <dbReference type="NCBI Taxonomy" id="104759"/>
    <lineage>
        <taxon>Eukaryota</taxon>
        <taxon>Metazoa</taxon>
        <taxon>Cnidaria</taxon>
        <taxon>Anthozoa</taxon>
        <taxon>Hexacorallia</taxon>
        <taxon>Scleractinia</taxon>
        <taxon>Fungiina</taxon>
        <taxon>Poritidae</taxon>
        <taxon>Porites</taxon>
    </lineage>
</organism>
<feature type="compositionally biased region" description="Low complexity" evidence="1">
    <location>
        <begin position="522"/>
        <end position="531"/>
    </location>
</feature>
<feature type="compositionally biased region" description="Polar residues" evidence="1">
    <location>
        <begin position="285"/>
        <end position="298"/>
    </location>
</feature>
<feature type="compositionally biased region" description="Polar residues" evidence="1">
    <location>
        <begin position="585"/>
        <end position="616"/>
    </location>
</feature>
<reference evidence="2 3" key="1">
    <citation type="submission" date="2022-05" db="EMBL/GenBank/DDBJ databases">
        <authorList>
            <consortium name="Genoscope - CEA"/>
            <person name="William W."/>
        </authorList>
    </citation>
    <scope>NUCLEOTIDE SEQUENCE [LARGE SCALE GENOMIC DNA]</scope>
</reference>
<dbReference type="EMBL" id="CALNXK010000065">
    <property type="protein sequence ID" value="CAH3140664.1"/>
    <property type="molecule type" value="Genomic_DNA"/>
</dbReference>
<feature type="region of interest" description="Disordered" evidence="1">
    <location>
        <begin position="201"/>
        <end position="243"/>
    </location>
</feature>
<accession>A0ABN8PC38</accession>